<dbReference type="AlphaFoldDB" id="A0AAN7ZHY6"/>
<feature type="coiled-coil region" evidence="1">
    <location>
        <begin position="14"/>
        <end position="41"/>
    </location>
</feature>
<dbReference type="EMBL" id="JAVRBK010000006">
    <property type="protein sequence ID" value="KAK5642832.1"/>
    <property type="molecule type" value="Genomic_DNA"/>
</dbReference>
<name>A0AAN7ZHY6_9COLE</name>
<feature type="coiled-coil region" evidence="1">
    <location>
        <begin position="520"/>
        <end position="638"/>
    </location>
</feature>
<feature type="coiled-coil region" evidence="1">
    <location>
        <begin position="297"/>
        <end position="324"/>
    </location>
</feature>
<sequence length="735" mass="86851">MEDVIDFNNSVILHTQDMEEAEELEERKRREEEMHSLISQALGHFDFDEQSTINSSIRSDDEDVSMEPLNNKYRETTANEQLKVLYDIRVHEVENLNKQMEKLKFEFKEQEKGYKRQIALFEAENQRKTVSLRESQNLREDENSVLRQLNMDLEQQRILSQNGFPLKSAVADKEFQESQRNKIDQLEKALSRMMEEIEHKDRKCEQLEEEFKRNICNRDNDLLQKNVVINTLTDNNERLLWQYQELLKVTNEQKEKLQSTNNHHLEKELNKIREKEKLETLSKEIRSEVTKHFETHLSLLKCDNQTLKDELSIKEKEFSDLYKEMQALSAVNVEKCDLENNIKKLYGTLNEMTLEKDVLVKKLKVCEDEKKLLENQQTRFITENQLVKVLKTENENLQKMVTDLQVSHCRDERSVQTSLPFVNNQDYTNSQEQLSTAHNRIVVLENQVKHLQEENSQLQVKIGLEKERESLIRKLQQKAAEFEKIIQKRQKHNKGVSVGTNTSHEYDSSLLKVQHETLLYQTETKLLQKLKKEYDEKLSKAISEHNTLRECKKCVKLQEECEKLNDLRQQDRDAVLNLFTMWEDKFLQLEKDNENGNRELVQARAEVEQIALYSKQALADYKEKYQKAEQLLQKSESVPEDNGNDKRELIAAKLEAEQMLAGYKDKHYKTVEQLKKNAESTMQDQKQNLTQASIRNCQIISRQLSKLKAKIYEDNEKVSNLVLNRCYILKPMSCL</sequence>
<dbReference type="Proteomes" id="UP001329430">
    <property type="component" value="Chromosome 6"/>
</dbReference>
<feature type="coiled-coil region" evidence="1">
    <location>
        <begin position="434"/>
        <end position="492"/>
    </location>
</feature>
<protein>
    <submittedName>
        <fullName evidence="2">Uncharacterized protein</fullName>
    </submittedName>
</protein>
<keyword evidence="3" id="KW-1185">Reference proteome</keyword>
<feature type="coiled-coil region" evidence="1">
    <location>
        <begin position="349"/>
        <end position="407"/>
    </location>
</feature>
<accession>A0AAN7ZHY6</accession>
<keyword evidence="1" id="KW-0175">Coiled coil</keyword>
<evidence type="ECO:0000256" key="1">
    <source>
        <dbReference type="SAM" id="Coils"/>
    </source>
</evidence>
<proteinExistence type="predicted"/>
<feature type="coiled-coil region" evidence="1">
    <location>
        <begin position="668"/>
        <end position="695"/>
    </location>
</feature>
<gene>
    <name evidence="2" type="ORF">RI129_008999</name>
</gene>
<feature type="coiled-coil region" evidence="1">
    <location>
        <begin position="176"/>
        <end position="210"/>
    </location>
</feature>
<evidence type="ECO:0000313" key="3">
    <source>
        <dbReference type="Proteomes" id="UP001329430"/>
    </source>
</evidence>
<reference evidence="2 3" key="1">
    <citation type="journal article" date="2024" name="Insects">
        <title>An Improved Chromosome-Level Genome Assembly of the Firefly Pyrocoelia pectoralis.</title>
        <authorList>
            <person name="Fu X."/>
            <person name="Meyer-Rochow V.B."/>
            <person name="Ballantyne L."/>
            <person name="Zhu X."/>
        </authorList>
    </citation>
    <scope>NUCLEOTIDE SEQUENCE [LARGE SCALE GENOMIC DNA]</scope>
    <source>
        <strain evidence="2">XCY_ONT2</strain>
    </source>
</reference>
<comment type="caution">
    <text evidence="2">The sequence shown here is derived from an EMBL/GenBank/DDBJ whole genome shotgun (WGS) entry which is preliminary data.</text>
</comment>
<organism evidence="2 3">
    <name type="scientific">Pyrocoelia pectoralis</name>
    <dbReference type="NCBI Taxonomy" id="417401"/>
    <lineage>
        <taxon>Eukaryota</taxon>
        <taxon>Metazoa</taxon>
        <taxon>Ecdysozoa</taxon>
        <taxon>Arthropoda</taxon>
        <taxon>Hexapoda</taxon>
        <taxon>Insecta</taxon>
        <taxon>Pterygota</taxon>
        <taxon>Neoptera</taxon>
        <taxon>Endopterygota</taxon>
        <taxon>Coleoptera</taxon>
        <taxon>Polyphaga</taxon>
        <taxon>Elateriformia</taxon>
        <taxon>Elateroidea</taxon>
        <taxon>Lampyridae</taxon>
        <taxon>Lampyrinae</taxon>
        <taxon>Pyrocoelia</taxon>
    </lineage>
</organism>
<evidence type="ECO:0000313" key="2">
    <source>
        <dbReference type="EMBL" id="KAK5642832.1"/>
    </source>
</evidence>